<dbReference type="EMBL" id="JARUPT010000074">
    <property type="protein sequence ID" value="KAK0379170.1"/>
    <property type="molecule type" value="Genomic_DNA"/>
</dbReference>
<keyword evidence="4" id="KW-1185">Reference proteome</keyword>
<evidence type="ECO:0000259" key="2">
    <source>
        <dbReference type="Pfam" id="PF17748"/>
    </source>
</evidence>
<dbReference type="Pfam" id="PF17748">
    <property type="entry name" value="VID27_N"/>
    <property type="match status" value="1"/>
</dbReference>
<proteinExistence type="predicted"/>
<evidence type="ECO:0000256" key="1">
    <source>
        <dbReference type="ARBA" id="ARBA00022723"/>
    </source>
</evidence>
<dbReference type="Gene3D" id="3.30.300.10">
    <property type="match status" value="1"/>
</dbReference>
<reference evidence="3" key="1">
    <citation type="submission" date="2023-04" db="EMBL/GenBank/DDBJ databases">
        <title>Colletotrichum limetticola genome sequence.</title>
        <authorList>
            <person name="Baroncelli R."/>
        </authorList>
    </citation>
    <scope>NUCLEOTIDE SEQUENCE</scope>
    <source>
        <strain evidence="3">KLA-Anderson</strain>
    </source>
</reference>
<gene>
    <name evidence="3" type="ORF">CLIM01_03475</name>
</gene>
<dbReference type="InterPro" id="IPR040979">
    <property type="entry name" value="Vid27_N"/>
</dbReference>
<name>A0ABQ9Q5U2_9PEZI</name>
<accession>A0ABQ9Q5U2</accession>
<keyword evidence="1" id="KW-0479">Metal-binding</keyword>
<dbReference type="SUPFAM" id="SSF55973">
    <property type="entry name" value="S-adenosylmethionine synthetase"/>
    <property type="match status" value="1"/>
</dbReference>
<protein>
    <submittedName>
        <fullName evidence="3">VID27 cytoplasmic protein</fullName>
    </submittedName>
</protein>
<dbReference type="Proteomes" id="UP001169217">
    <property type="component" value="Unassembled WGS sequence"/>
</dbReference>
<evidence type="ECO:0000313" key="3">
    <source>
        <dbReference type="EMBL" id="KAK0379170.1"/>
    </source>
</evidence>
<organism evidence="3 4">
    <name type="scientific">Colletotrichum limetticola</name>
    <dbReference type="NCBI Taxonomy" id="1209924"/>
    <lineage>
        <taxon>Eukaryota</taxon>
        <taxon>Fungi</taxon>
        <taxon>Dikarya</taxon>
        <taxon>Ascomycota</taxon>
        <taxon>Pezizomycotina</taxon>
        <taxon>Sordariomycetes</taxon>
        <taxon>Hypocreomycetidae</taxon>
        <taxon>Glomerellales</taxon>
        <taxon>Glomerellaceae</taxon>
        <taxon>Colletotrichum</taxon>
        <taxon>Colletotrichum acutatum species complex</taxon>
    </lineage>
</organism>
<comment type="caution">
    <text evidence="3">The sequence shown here is derived from an EMBL/GenBank/DDBJ whole genome shotgun (WGS) entry which is preliminary data.</text>
</comment>
<sequence>MLENPWVAVELNPSDGHVENPFLASMNPEQMHRLHRRIRSLPRQLESVGGGHPDKIADQVSNAFPRLLLRRRYFGGNVMSPGQVAQFERVAKECQYERKYPLHDGASLKLAREQPIPPASPIRDLMFKVACETATKAAQTVMVAGSSQDTEDLKELDCISWSSCGTCARIAKECQYERKYRKPHTNVSEVDLKQFEF</sequence>
<feature type="domain" description="Vid27 N-terminal" evidence="2">
    <location>
        <begin position="135"/>
        <end position="196"/>
    </location>
</feature>
<evidence type="ECO:0000313" key="4">
    <source>
        <dbReference type="Proteomes" id="UP001169217"/>
    </source>
</evidence>
<dbReference type="InterPro" id="IPR022636">
    <property type="entry name" value="S-AdoMet_synthetase_sfam"/>
</dbReference>